<keyword evidence="5 7" id="KW-1133">Transmembrane helix</keyword>
<dbReference type="GO" id="GO:0005275">
    <property type="term" value="F:amine transmembrane transporter activity"/>
    <property type="evidence" value="ECO:0007669"/>
    <property type="project" value="TreeGrafter"/>
</dbReference>
<dbReference type="SUPFAM" id="SSF161098">
    <property type="entry name" value="MetI-like"/>
    <property type="match status" value="1"/>
</dbReference>
<feature type="transmembrane region" description="Helical" evidence="7">
    <location>
        <begin position="81"/>
        <end position="99"/>
    </location>
</feature>
<keyword evidence="6 7" id="KW-0472">Membrane</keyword>
<name>A0A1I5FI57_9FIRM</name>
<dbReference type="GO" id="GO:0015226">
    <property type="term" value="F:carnitine transmembrane transporter activity"/>
    <property type="evidence" value="ECO:0007669"/>
    <property type="project" value="TreeGrafter"/>
</dbReference>
<reference evidence="9 10" key="1">
    <citation type="submission" date="2016-10" db="EMBL/GenBank/DDBJ databases">
        <authorList>
            <person name="de Groot N.N."/>
        </authorList>
    </citation>
    <scope>NUCLEOTIDE SEQUENCE [LARGE SCALE GENOMIC DNA]</scope>
    <source>
        <strain evidence="9 10">DSM 1283</strain>
    </source>
</reference>
<dbReference type="GO" id="GO:0043190">
    <property type="term" value="C:ATP-binding cassette (ABC) transporter complex"/>
    <property type="evidence" value="ECO:0007669"/>
    <property type="project" value="TreeGrafter"/>
</dbReference>
<evidence type="ECO:0000313" key="10">
    <source>
        <dbReference type="Proteomes" id="UP000198806"/>
    </source>
</evidence>
<evidence type="ECO:0000256" key="5">
    <source>
        <dbReference type="ARBA" id="ARBA00022989"/>
    </source>
</evidence>
<feature type="transmembrane region" description="Helical" evidence="7">
    <location>
        <begin position="105"/>
        <end position="126"/>
    </location>
</feature>
<feature type="transmembrane region" description="Helical" evidence="7">
    <location>
        <begin position="147"/>
        <end position="173"/>
    </location>
</feature>
<dbReference type="Proteomes" id="UP000198806">
    <property type="component" value="Unassembled WGS sequence"/>
</dbReference>
<evidence type="ECO:0000313" key="9">
    <source>
        <dbReference type="EMBL" id="SFO23299.1"/>
    </source>
</evidence>
<protein>
    <submittedName>
        <fullName evidence="9">Glycine betaine/proline transport system permease protein</fullName>
    </submittedName>
</protein>
<dbReference type="EMBL" id="FOWD01000014">
    <property type="protein sequence ID" value="SFO23299.1"/>
    <property type="molecule type" value="Genomic_DNA"/>
</dbReference>
<dbReference type="OrthoDB" id="9801163at2"/>
<evidence type="ECO:0000256" key="4">
    <source>
        <dbReference type="ARBA" id="ARBA00022692"/>
    </source>
</evidence>
<evidence type="ECO:0000256" key="6">
    <source>
        <dbReference type="ARBA" id="ARBA00023136"/>
    </source>
</evidence>
<dbReference type="RefSeq" id="WP_091686450.1">
    <property type="nucleotide sequence ID" value="NZ_BAABFM010000048.1"/>
</dbReference>
<evidence type="ECO:0000256" key="1">
    <source>
        <dbReference type="ARBA" id="ARBA00004141"/>
    </source>
</evidence>
<accession>A0A1I5FI57</accession>
<dbReference type="CDD" id="cd06261">
    <property type="entry name" value="TM_PBP2"/>
    <property type="match status" value="1"/>
</dbReference>
<feature type="transmembrane region" description="Helical" evidence="7">
    <location>
        <begin position="257"/>
        <end position="274"/>
    </location>
</feature>
<dbReference type="PANTHER" id="PTHR47737:SF1">
    <property type="entry name" value="GLYCINE BETAINE_PROLINE BETAINE TRANSPORT SYSTEM PERMEASE PROTEIN PROW"/>
    <property type="match status" value="1"/>
</dbReference>
<organism evidence="9 10">
    <name type="scientific">Anaerocolumna aminovalerica</name>
    <dbReference type="NCBI Taxonomy" id="1527"/>
    <lineage>
        <taxon>Bacteria</taxon>
        <taxon>Bacillati</taxon>
        <taxon>Bacillota</taxon>
        <taxon>Clostridia</taxon>
        <taxon>Lachnospirales</taxon>
        <taxon>Lachnospiraceae</taxon>
        <taxon>Anaerocolumna</taxon>
    </lineage>
</organism>
<dbReference type="Pfam" id="PF00528">
    <property type="entry name" value="BPD_transp_1"/>
    <property type="match status" value="1"/>
</dbReference>
<dbReference type="FunFam" id="1.10.3720.10:FF:000001">
    <property type="entry name" value="Glycine betaine ABC transporter, permease"/>
    <property type="match status" value="1"/>
</dbReference>
<comment type="subcellular location">
    <subcellularLocation>
        <location evidence="7">Cell membrane</location>
        <topology evidence="7">Multi-pass membrane protein</topology>
    </subcellularLocation>
    <subcellularLocation>
        <location evidence="1">Membrane</location>
        <topology evidence="1">Multi-pass membrane protein</topology>
    </subcellularLocation>
</comment>
<evidence type="ECO:0000256" key="3">
    <source>
        <dbReference type="ARBA" id="ARBA00022475"/>
    </source>
</evidence>
<feature type="transmembrane region" description="Helical" evidence="7">
    <location>
        <begin position="50"/>
        <end position="69"/>
    </location>
</feature>
<dbReference type="Gene3D" id="1.10.3720.10">
    <property type="entry name" value="MetI-like"/>
    <property type="match status" value="1"/>
</dbReference>
<gene>
    <name evidence="9" type="ORF">SAMN04489757_11436</name>
</gene>
<feature type="domain" description="ABC transmembrane type-1" evidence="8">
    <location>
        <begin position="99"/>
        <end position="278"/>
    </location>
</feature>
<dbReference type="PROSITE" id="PS50928">
    <property type="entry name" value="ABC_TM1"/>
    <property type="match status" value="1"/>
</dbReference>
<evidence type="ECO:0000259" key="8">
    <source>
        <dbReference type="PROSITE" id="PS50928"/>
    </source>
</evidence>
<dbReference type="InterPro" id="IPR035906">
    <property type="entry name" value="MetI-like_sf"/>
</dbReference>
<dbReference type="InterPro" id="IPR000515">
    <property type="entry name" value="MetI-like"/>
</dbReference>
<evidence type="ECO:0000256" key="2">
    <source>
        <dbReference type="ARBA" id="ARBA00022448"/>
    </source>
</evidence>
<keyword evidence="2 7" id="KW-0813">Transport</keyword>
<evidence type="ECO:0000256" key="7">
    <source>
        <dbReference type="RuleBase" id="RU363032"/>
    </source>
</evidence>
<keyword evidence="3" id="KW-1003">Cell membrane</keyword>
<sequence length="291" mass="31741">MNTNWLAQFPDNFRININDSINNVVNDINKNFEGLFKVIKDGVLGLLDGIGAIINIIPWWLLILIVFFLGWRTSKKIYKGIMYALSLSIIGILGLWELMNLTLAIVIASVLISLLFGLPIGILLSSSKRAFAIVRPILDAMQTMPSFVYLIPAVMFFGLGKVPAVIATIIYAIPPVIRLTCHAINQVDKEMVEAAQSFGSTRTQLLLKVKLPQALPTIMTGVNQTMMMAVSMVVTCSMIGAAGLGEEVLIGINRLEIGRGFTAGVSIVIIAILMDRLTQGCFSKKASALEE</sequence>
<dbReference type="GO" id="GO:0015871">
    <property type="term" value="P:choline transport"/>
    <property type="evidence" value="ECO:0007669"/>
    <property type="project" value="TreeGrafter"/>
</dbReference>
<proteinExistence type="inferred from homology"/>
<dbReference type="STRING" id="1527.SAMN04489757_11436"/>
<feature type="transmembrane region" description="Helical" evidence="7">
    <location>
        <begin position="226"/>
        <end position="245"/>
    </location>
</feature>
<dbReference type="GO" id="GO:0031460">
    <property type="term" value="P:glycine betaine transport"/>
    <property type="evidence" value="ECO:0007669"/>
    <property type="project" value="TreeGrafter"/>
</dbReference>
<keyword evidence="10" id="KW-1185">Reference proteome</keyword>
<dbReference type="PANTHER" id="PTHR47737">
    <property type="entry name" value="GLYCINE BETAINE/PROLINE BETAINE TRANSPORT SYSTEM PERMEASE PROTEIN PROW"/>
    <property type="match status" value="1"/>
</dbReference>
<comment type="similarity">
    <text evidence="7">Belongs to the binding-protein-dependent transport system permease family.</text>
</comment>
<dbReference type="AlphaFoldDB" id="A0A1I5FI57"/>
<keyword evidence="4 7" id="KW-0812">Transmembrane</keyword>